<proteinExistence type="predicted"/>
<comment type="caution">
    <text evidence="7">The sequence shown here is derived from an EMBL/GenBank/DDBJ whole genome shotgun (WGS) entry which is preliminary data.</text>
</comment>
<keyword evidence="4 5" id="KW-0472">Membrane</keyword>
<feature type="domain" description="Major facilitator superfamily (MFS) profile" evidence="6">
    <location>
        <begin position="177"/>
        <end position="395"/>
    </location>
</feature>
<feature type="transmembrane region" description="Helical" evidence="5">
    <location>
        <begin position="12"/>
        <end position="30"/>
    </location>
</feature>
<dbReference type="Gene3D" id="1.20.1250.20">
    <property type="entry name" value="MFS general substrate transporter like domains"/>
    <property type="match status" value="2"/>
</dbReference>
<sequence>MTAAVTQRVGARWIALLSLANLGLWMGYFGPLQVLLPNQIEDIAGKDKETALGVITAIGALVAVVAGPLAGALSDVTTARTGRRHTWIVAGALFGGAALVFLDGRHTLLWVGIGWCLAQAGLNTLQAGLTAVIPDQTPVGQRGLVSGWVGLTQSVGVVAGVLLVTAVGGGYAAIALVVVLTALPFVLATRDPAISHPPRFAAFRFDAFRDRDFAWAFGTRFLVQLGNAMATLYLLYFLRDRVHRPNADDDLAVLIVIYTVATVLTVVVGGVISDRTGRRKPSVIVSGYVMAVAAALLAFWPTWTGAIVAAVILGLGFGVYLSVDQALITQVLPAADDRARDLGVINIANSAPQVLGPAIAFPLVSYLGGYPVLYLAAAAVTILGSVLVTRIRGVA</sequence>
<dbReference type="Pfam" id="PF07690">
    <property type="entry name" value="MFS_1"/>
    <property type="match status" value="1"/>
</dbReference>
<reference evidence="7 8" key="1">
    <citation type="submission" date="2024-10" db="EMBL/GenBank/DDBJ databases">
        <title>The Natural Products Discovery Center: Release of the First 8490 Sequenced Strains for Exploring Actinobacteria Biosynthetic Diversity.</title>
        <authorList>
            <person name="Kalkreuter E."/>
            <person name="Kautsar S.A."/>
            <person name="Yang D."/>
            <person name="Bader C.D."/>
            <person name="Teijaro C.N."/>
            <person name="Fluegel L."/>
            <person name="Davis C.M."/>
            <person name="Simpson J.R."/>
            <person name="Lauterbach L."/>
            <person name="Steele A.D."/>
            <person name="Gui C."/>
            <person name="Meng S."/>
            <person name="Li G."/>
            <person name="Viehrig K."/>
            <person name="Ye F."/>
            <person name="Su P."/>
            <person name="Kiefer A.F."/>
            <person name="Nichols A."/>
            <person name="Cepeda A.J."/>
            <person name="Yan W."/>
            <person name="Fan B."/>
            <person name="Jiang Y."/>
            <person name="Adhikari A."/>
            <person name="Zheng C.-J."/>
            <person name="Schuster L."/>
            <person name="Cowan T.M."/>
            <person name="Smanski M.J."/>
            <person name="Chevrette M.G."/>
            <person name="De Carvalho L.P.S."/>
            <person name="Shen B."/>
        </authorList>
    </citation>
    <scope>NUCLEOTIDE SEQUENCE [LARGE SCALE GENOMIC DNA]</scope>
    <source>
        <strain evidence="7 8">NPDC000087</strain>
    </source>
</reference>
<evidence type="ECO:0000256" key="3">
    <source>
        <dbReference type="ARBA" id="ARBA00022989"/>
    </source>
</evidence>
<dbReference type="InterPro" id="IPR036259">
    <property type="entry name" value="MFS_trans_sf"/>
</dbReference>
<evidence type="ECO:0000256" key="2">
    <source>
        <dbReference type="ARBA" id="ARBA00022692"/>
    </source>
</evidence>
<feature type="transmembrane region" description="Helical" evidence="5">
    <location>
        <begin position="306"/>
        <end position="323"/>
    </location>
</feature>
<accession>A0ABW6W468</accession>
<evidence type="ECO:0000259" key="6">
    <source>
        <dbReference type="PROSITE" id="PS50850"/>
    </source>
</evidence>
<evidence type="ECO:0000313" key="8">
    <source>
        <dbReference type="Proteomes" id="UP001602245"/>
    </source>
</evidence>
<feature type="transmembrane region" description="Helical" evidence="5">
    <location>
        <begin position="85"/>
        <end position="102"/>
    </location>
</feature>
<protein>
    <submittedName>
        <fullName evidence="7">MFS transporter</fullName>
    </submittedName>
</protein>
<comment type="subcellular location">
    <subcellularLocation>
        <location evidence="1">Cell membrane</location>
        <topology evidence="1">Multi-pass membrane protein</topology>
    </subcellularLocation>
</comment>
<dbReference type="PANTHER" id="PTHR23528">
    <property type="match status" value="1"/>
</dbReference>
<feature type="transmembrane region" description="Helical" evidence="5">
    <location>
        <begin position="283"/>
        <end position="300"/>
    </location>
</feature>
<dbReference type="PROSITE" id="PS50850">
    <property type="entry name" value="MFS"/>
    <property type="match status" value="1"/>
</dbReference>
<keyword evidence="2 5" id="KW-0812">Transmembrane</keyword>
<evidence type="ECO:0000256" key="1">
    <source>
        <dbReference type="ARBA" id="ARBA00004651"/>
    </source>
</evidence>
<evidence type="ECO:0000256" key="5">
    <source>
        <dbReference type="SAM" id="Phobius"/>
    </source>
</evidence>
<feature type="transmembrane region" description="Helical" evidence="5">
    <location>
        <begin position="170"/>
        <end position="189"/>
    </location>
</feature>
<dbReference type="RefSeq" id="WP_020518514.1">
    <property type="nucleotide sequence ID" value="NZ_JBIAZU010000001.1"/>
</dbReference>
<keyword evidence="8" id="KW-1185">Reference proteome</keyword>
<feature type="transmembrane region" description="Helical" evidence="5">
    <location>
        <begin position="50"/>
        <end position="73"/>
    </location>
</feature>
<dbReference type="SUPFAM" id="SSF103473">
    <property type="entry name" value="MFS general substrate transporter"/>
    <property type="match status" value="1"/>
</dbReference>
<feature type="transmembrane region" description="Helical" evidence="5">
    <location>
        <begin position="372"/>
        <end position="391"/>
    </location>
</feature>
<dbReference type="EMBL" id="JBIAZU010000001">
    <property type="protein sequence ID" value="MFF5288082.1"/>
    <property type="molecule type" value="Genomic_DNA"/>
</dbReference>
<dbReference type="PANTHER" id="PTHR23528:SF1">
    <property type="entry name" value="MAJOR FACILITATOR SUPERFAMILY (MFS) PROFILE DOMAIN-CONTAINING PROTEIN"/>
    <property type="match status" value="1"/>
</dbReference>
<dbReference type="Proteomes" id="UP001602245">
    <property type="component" value="Unassembled WGS sequence"/>
</dbReference>
<dbReference type="InterPro" id="IPR011701">
    <property type="entry name" value="MFS"/>
</dbReference>
<feature type="transmembrane region" description="Helical" evidence="5">
    <location>
        <begin position="251"/>
        <end position="271"/>
    </location>
</feature>
<gene>
    <name evidence="7" type="ORF">ACFY35_01500</name>
</gene>
<feature type="transmembrane region" description="Helical" evidence="5">
    <location>
        <begin position="145"/>
        <end position="164"/>
    </location>
</feature>
<organism evidence="7 8">
    <name type="scientific">Paractinoplanes globisporus</name>
    <dbReference type="NCBI Taxonomy" id="113565"/>
    <lineage>
        <taxon>Bacteria</taxon>
        <taxon>Bacillati</taxon>
        <taxon>Actinomycetota</taxon>
        <taxon>Actinomycetes</taxon>
        <taxon>Micromonosporales</taxon>
        <taxon>Micromonosporaceae</taxon>
        <taxon>Paractinoplanes</taxon>
    </lineage>
</organism>
<name>A0ABW6W468_9ACTN</name>
<evidence type="ECO:0000256" key="4">
    <source>
        <dbReference type="ARBA" id="ARBA00023136"/>
    </source>
</evidence>
<dbReference type="InterPro" id="IPR020846">
    <property type="entry name" value="MFS_dom"/>
</dbReference>
<keyword evidence="3 5" id="KW-1133">Transmembrane helix</keyword>
<evidence type="ECO:0000313" key="7">
    <source>
        <dbReference type="EMBL" id="MFF5288082.1"/>
    </source>
</evidence>
<feature type="transmembrane region" description="Helical" evidence="5">
    <location>
        <begin position="213"/>
        <end position="239"/>
    </location>
</feature>